<dbReference type="EMBL" id="JBHUDB010000002">
    <property type="protein sequence ID" value="MFD1570088.1"/>
    <property type="molecule type" value="Genomic_DNA"/>
</dbReference>
<evidence type="ECO:0000313" key="2">
    <source>
        <dbReference type="Proteomes" id="UP001597185"/>
    </source>
</evidence>
<accession>A0ABD6C0V7</accession>
<dbReference type="AlphaFoldDB" id="A0ABD6C0V7"/>
<keyword evidence="2" id="KW-1185">Reference proteome</keyword>
<reference evidence="1 2" key="1">
    <citation type="journal article" date="2019" name="Int. J. Syst. Evol. Microbiol.">
        <title>The Global Catalogue of Microorganisms (GCM) 10K type strain sequencing project: providing services to taxonomists for standard genome sequencing and annotation.</title>
        <authorList>
            <consortium name="The Broad Institute Genomics Platform"/>
            <consortium name="The Broad Institute Genome Sequencing Center for Infectious Disease"/>
            <person name="Wu L."/>
            <person name="Ma J."/>
        </authorList>
    </citation>
    <scope>NUCLEOTIDE SEQUENCE [LARGE SCALE GENOMIC DNA]</scope>
    <source>
        <strain evidence="1 2">CGMCC 1.12689</strain>
    </source>
</reference>
<protein>
    <submittedName>
        <fullName evidence="1">Uncharacterized protein</fullName>
    </submittedName>
</protein>
<organism evidence="1 2">
    <name type="scientific">Halorubrum laminariae</name>
    <dbReference type="NCBI Taxonomy" id="1433523"/>
    <lineage>
        <taxon>Archaea</taxon>
        <taxon>Methanobacteriati</taxon>
        <taxon>Methanobacteriota</taxon>
        <taxon>Stenosarchaea group</taxon>
        <taxon>Halobacteria</taxon>
        <taxon>Halobacteriales</taxon>
        <taxon>Haloferacaceae</taxon>
        <taxon>Halorubrum</taxon>
    </lineage>
</organism>
<evidence type="ECO:0000313" key="1">
    <source>
        <dbReference type="EMBL" id="MFD1570088.1"/>
    </source>
</evidence>
<dbReference type="Proteomes" id="UP001597185">
    <property type="component" value="Unassembled WGS sequence"/>
</dbReference>
<proteinExistence type="predicted"/>
<gene>
    <name evidence="1" type="ORF">ACFR9T_05740</name>
</gene>
<comment type="caution">
    <text evidence="1">The sequence shown here is derived from an EMBL/GenBank/DDBJ whole genome shotgun (WGS) entry which is preliminary data.</text>
</comment>
<dbReference type="RefSeq" id="WP_256397101.1">
    <property type="nucleotide sequence ID" value="NZ_JANHDL010000004.1"/>
</dbReference>
<sequence>METPVTQAQAQQALEAAFETEDDQPDLEVFMSLLREYQAYFLDEELEGHLESVHEGYIRIYAAYADCFVIETSYDAHSIGLGELGYGHQPLQRAVMNAHRKVAEEVEDEVGPDIYPIALNLPNRTTE</sequence>
<name>A0ABD6C0V7_9EURY</name>